<keyword evidence="4 5" id="KW-0472">Membrane</keyword>
<dbReference type="PANTHER" id="PTHR43839:SF3">
    <property type="entry name" value="OLIGOPEPTIDE ABC TRANSPORTER, PERMEASE PROTEIN"/>
    <property type="match status" value="1"/>
</dbReference>
<dbReference type="CDD" id="cd06261">
    <property type="entry name" value="TM_PBP2"/>
    <property type="match status" value="1"/>
</dbReference>
<evidence type="ECO:0000256" key="4">
    <source>
        <dbReference type="ARBA" id="ARBA00023136"/>
    </source>
</evidence>
<dbReference type="EMBL" id="LN890655">
    <property type="protein sequence ID" value="CUS03219.2"/>
    <property type="molecule type" value="Genomic_DNA"/>
</dbReference>
<dbReference type="PANTHER" id="PTHR43839">
    <property type="entry name" value="OPPC IN A BINDING PROTEIN-DEPENDENT TRANSPORT SYSTEM"/>
    <property type="match status" value="1"/>
</dbReference>
<dbReference type="GO" id="GO:0055085">
    <property type="term" value="P:transmembrane transport"/>
    <property type="evidence" value="ECO:0007669"/>
    <property type="project" value="InterPro"/>
</dbReference>
<evidence type="ECO:0000313" key="7">
    <source>
        <dbReference type="EMBL" id="CUS03219.2"/>
    </source>
</evidence>
<evidence type="ECO:0000256" key="1">
    <source>
        <dbReference type="ARBA" id="ARBA00004141"/>
    </source>
</evidence>
<feature type="domain" description="ABC transmembrane type-1" evidence="6">
    <location>
        <begin position="85"/>
        <end position="295"/>
    </location>
</feature>
<dbReference type="KEGG" id="pbf:CFX0092_A1341"/>
<dbReference type="OrthoDB" id="9814383at2"/>
<dbReference type="PROSITE" id="PS50928">
    <property type="entry name" value="ABC_TM1"/>
    <property type="match status" value="1"/>
</dbReference>
<comment type="similarity">
    <text evidence="5">Belongs to the binding-protein-dependent transport system permease family.</text>
</comment>
<dbReference type="GO" id="GO:0005886">
    <property type="term" value="C:plasma membrane"/>
    <property type="evidence" value="ECO:0007669"/>
    <property type="project" value="UniProtKB-SubCell"/>
</dbReference>
<feature type="transmembrane region" description="Helical" evidence="5">
    <location>
        <begin position="9"/>
        <end position="28"/>
    </location>
</feature>
<dbReference type="InterPro" id="IPR035906">
    <property type="entry name" value="MetI-like_sf"/>
</dbReference>
<dbReference type="RefSeq" id="WP_095042745.1">
    <property type="nucleotide sequence ID" value="NZ_LN890655.1"/>
</dbReference>
<keyword evidence="8" id="KW-1185">Reference proteome</keyword>
<accession>A0A160T202</accession>
<evidence type="ECO:0000256" key="5">
    <source>
        <dbReference type="RuleBase" id="RU363032"/>
    </source>
</evidence>
<organism evidence="7 8">
    <name type="scientific">Candidatus Promineifilum breve</name>
    <dbReference type="NCBI Taxonomy" id="1806508"/>
    <lineage>
        <taxon>Bacteria</taxon>
        <taxon>Bacillati</taxon>
        <taxon>Chloroflexota</taxon>
        <taxon>Ardenticatenia</taxon>
        <taxon>Candidatus Promineifilales</taxon>
        <taxon>Candidatus Promineifilaceae</taxon>
        <taxon>Candidatus Promineifilum</taxon>
    </lineage>
</organism>
<name>A0A160T202_9CHLR</name>
<dbReference type="AlphaFoldDB" id="A0A160T202"/>
<dbReference type="Proteomes" id="UP000215027">
    <property type="component" value="Chromosome I"/>
</dbReference>
<feature type="transmembrane region" description="Helical" evidence="5">
    <location>
        <begin position="88"/>
        <end position="113"/>
    </location>
</feature>
<sequence length="329" mass="36091">MNRLTSPNYPLWIGAALLGFFLIIAVVGPRLSPFEPVEILTDVFRVGDQAYIPSVRPVPPFTLDDVILGTDIAGRDLLSRLLWAVRPTLILCALIAGLRILLGLILGLIAGWFDGPARRLIEVLIQVCLAVPILLFALAVTSYSEARELPIFILALTATGWAGTAVFVRNSTLLIKREPYIEGARAAGASPGRILSRHVVPQLWPALPALISFELAATLLVVGELGFLGQFIGEVFVIMGRSGDINDAPIGITANYPELAQMMSNFWSKMIRTPWEVAFVGITLFLLILAFNLLGEGLRRQMDVTRGRPFMWRRHPAASALESQSDKRQ</sequence>
<reference evidence="7" key="1">
    <citation type="submission" date="2016-01" db="EMBL/GenBank/DDBJ databases">
        <authorList>
            <person name="Mcilroy J.S."/>
            <person name="Karst M S."/>
            <person name="Albertsen M."/>
        </authorList>
    </citation>
    <scope>NUCLEOTIDE SEQUENCE</scope>
    <source>
        <strain evidence="7">Cfx-K</strain>
    </source>
</reference>
<feature type="transmembrane region" description="Helical" evidence="5">
    <location>
        <begin position="277"/>
        <end position="298"/>
    </location>
</feature>
<feature type="transmembrane region" description="Helical" evidence="5">
    <location>
        <begin position="149"/>
        <end position="168"/>
    </location>
</feature>
<proteinExistence type="inferred from homology"/>
<evidence type="ECO:0000256" key="2">
    <source>
        <dbReference type="ARBA" id="ARBA00022692"/>
    </source>
</evidence>
<protein>
    <submittedName>
        <fullName evidence="7">Binding-protein-dependent transport systems inner membrane component</fullName>
    </submittedName>
</protein>
<dbReference type="Gene3D" id="1.10.3720.10">
    <property type="entry name" value="MetI-like"/>
    <property type="match status" value="1"/>
</dbReference>
<keyword evidence="2 5" id="KW-0812">Transmembrane</keyword>
<evidence type="ECO:0000256" key="3">
    <source>
        <dbReference type="ARBA" id="ARBA00022989"/>
    </source>
</evidence>
<evidence type="ECO:0000259" key="6">
    <source>
        <dbReference type="PROSITE" id="PS50928"/>
    </source>
</evidence>
<keyword evidence="3 5" id="KW-1133">Transmembrane helix</keyword>
<evidence type="ECO:0000313" key="8">
    <source>
        <dbReference type="Proteomes" id="UP000215027"/>
    </source>
</evidence>
<gene>
    <name evidence="7" type="ORF">CFX0092_A1341</name>
</gene>
<dbReference type="InterPro" id="IPR000515">
    <property type="entry name" value="MetI-like"/>
</dbReference>
<dbReference type="Pfam" id="PF00528">
    <property type="entry name" value="BPD_transp_1"/>
    <property type="match status" value="1"/>
</dbReference>
<feature type="transmembrane region" description="Helical" evidence="5">
    <location>
        <begin position="203"/>
        <end position="222"/>
    </location>
</feature>
<dbReference type="SUPFAM" id="SSF161098">
    <property type="entry name" value="MetI-like"/>
    <property type="match status" value="1"/>
</dbReference>
<comment type="subcellular location">
    <subcellularLocation>
        <location evidence="5">Cell membrane</location>
        <topology evidence="5">Multi-pass membrane protein</topology>
    </subcellularLocation>
    <subcellularLocation>
        <location evidence="1">Membrane</location>
        <topology evidence="1">Multi-pass membrane protein</topology>
    </subcellularLocation>
</comment>
<keyword evidence="5" id="KW-0813">Transport</keyword>
<feature type="transmembrane region" description="Helical" evidence="5">
    <location>
        <begin position="120"/>
        <end position="143"/>
    </location>
</feature>